<proteinExistence type="predicted"/>
<keyword evidence="2" id="KW-1185">Reference proteome</keyword>
<gene>
    <name evidence="1" type="ORF">NM208_g14888</name>
</gene>
<reference evidence="1" key="1">
    <citation type="submission" date="2022-08" db="EMBL/GenBank/DDBJ databases">
        <title>Genome Sequence of Fusarium decemcellulare.</title>
        <authorList>
            <person name="Buettner E."/>
        </authorList>
    </citation>
    <scope>NUCLEOTIDE SEQUENCE</scope>
    <source>
        <strain evidence="1">Babe19</strain>
    </source>
</reference>
<protein>
    <submittedName>
        <fullName evidence="1">Uncharacterized protein</fullName>
    </submittedName>
</protein>
<comment type="caution">
    <text evidence="1">The sequence shown here is derived from an EMBL/GenBank/DDBJ whole genome shotgun (WGS) entry which is preliminary data.</text>
</comment>
<dbReference type="EMBL" id="JANRMS010003699">
    <property type="protein sequence ID" value="KAJ3516103.1"/>
    <property type="molecule type" value="Genomic_DNA"/>
</dbReference>
<name>A0ACC1RFT1_9HYPO</name>
<dbReference type="Proteomes" id="UP001148629">
    <property type="component" value="Unassembled WGS sequence"/>
</dbReference>
<accession>A0ACC1RFT1</accession>
<sequence>MSSAHVAIRTVALAGASGLLGRRVLDALLDDGSFDVIVFARSGSKPDYPARAKIVTVDYESPESLEAALHGVDAVVSTLGKKTGLECQFKLIDAAVASGVKRFLPSEFGADLKSPKIRAFPTYRTKVQIEDYLETLAMETNLTYTYIYNSLLFDYGLALGVFGDFAARTVNLYDGGETPFSATTISTVARAVVATLHNFEQTKNRAVRVSDLSTTPRELLGTLQKLDSARQWVPISVDTGNLVREAEHELASGKFSLKAFGAFATRATFAPGFAASYNSDNELLSIVEMTQEELEEMLKTRMS</sequence>
<evidence type="ECO:0000313" key="1">
    <source>
        <dbReference type="EMBL" id="KAJ3516103.1"/>
    </source>
</evidence>
<organism evidence="1 2">
    <name type="scientific">Fusarium decemcellulare</name>
    <dbReference type="NCBI Taxonomy" id="57161"/>
    <lineage>
        <taxon>Eukaryota</taxon>
        <taxon>Fungi</taxon>
        <taxon>Dikarya</taxon>
        <taxon>Ascomycota</taxon>
        <taxon>Pezizomycotina</taxon>
        <taxon>Sordariomycetes</taxon>
        <taxon>Hypocreomycetidae</taxon>
        <taxon>Hypocreales</taxon>
        <taxon>Nectriaceae</taxon>
        <taxon>Fusarium</taxon>
        <taxon>Fusarium decemcellulare species complex</taxon>
    </lineage>
</organism>
<evidence type="ECO:0000313" key="2">
    <source>
        <dbReference type="Proteomes" id="UP001148629"/>
    </source>
</evidence>